<dbReference type="Proteomes" id="UP000564885">
    <property type="component" value="Unassembled WGS sequence"/>
</dbReference>
<feature type="compositionally biased region" description="Basic and acidic residues" evidence="1">
    <location>
        <begin position="50"/>
        <end position="64"/>
    </location>
</feature>
<organism evidence="2 3">
    <name type="scientific">Enterovirga aerilata</name>
    <dbReference type="NCBI Taxonomy" id="2730920"/>
    <lineage>
        <taxon>Bacteria</taxon>
        <taxon>Pseudomonadati</taxon>
        <taxon>Pseudomonadota</taxon>
        <taxon>Alphaproteobacteria</taxon>
        <taxon>Hyphomicrobiales</taxon>
        <taxon>Methylobacteriaceae</taxon>
        <taxon>Enterovirga</taxon>
    </lineage>
</organism>
<feature type="region of interest" description="Disordered" evidence="1">
    <location>
        <begin position="50"/>
        <end position="73"/>
    </location>
</feature>
<reference evidence="2 3" key="1">
    <citation type="submission" date="2020-04" db="EMBL/GenBank/DDBJ databases">
        <title>Enterovirga sp. isolate from soil.</title>
        <authorList>
            <person name="Chea S."/>
            <person name="Kim D.-U."/>
        </authorList>
    </citation>
    <scope>NUCLEOTIDE SEQUENCE [LARGE SCALE GENOMIC DNA]</scope>
    <source>
        <strain evidence="2 3">DB1703</strain>
    </source>
</reference>
<evidence type="ECO:0000313" key="2">
    <source>
        <dbReference type="EMBL" id="NNM72216.1"/>
    </source>
</evidence>
<feature type="compositionally biased region" description="Basic residues" evidence="1">
    <location>
        <begin position="112"/>
        <end position="121"/>
    </location>
</feature>
<name>A0A849HXE2_9HYPH</name>
<accession>A0A849HXE2</accession>
<feature type="region of interest" description="Disordered" evidence="1">
    <location>
        <begin position="97"/>
        <end position="137"/>
    </location>
</feature>
<protein>
    <submittedName>
        <fullName evidence="2">Uncharacterized protein</fullName>
    </submittedName>
</protein>
<evidence type="ECO:0000313" key="3">
    <source>
        <dbReference type="Proteomes" id="UP000564885"/>
    </source>
</evidence>
<dbReference type="AlphaFoldDB" id="A0A849HXE2"/>
<dbReference type="RefSeq" id="WP_171217709.1">
    <property type="nucleotide sequence ID" value="NZ_JABEPP010000002.1"/>
</dbReference>
<evidence type="ECO:0000256" key="1">
    <source>
        <dbReference type="SAM" id="MobiDB-lite"/>
    </source>
</evidence>
<comment type="caution">
    <text evidence="2">The sequence shown here is derived from an EMBL/GenBank/DDBJ whole genome shotgun (WGS) entry which is preliminary data.</text>
</comment>
<dbReference type="EMBL" id="JABEPP010000002">
    <property type="protein sequence ID" value="NNM72216.1"/>
    <property type="molecule type" value="Genomic_DNA"/>
</dbReference>
<sequence length="137" mass="13906">MPKKVAGLKVPKALRKSGVLETLVGSRAGREILADALVAAATAAAAALVKDRGERHGTRDEDGRRRSRPHSIMSDATQAAAGAIAGFVTDAAQNLIAGSDPAESKPKAAKAAPRRRQPKPKTKAEPAGEAAGPADGG</sequence>
<keyword evidence="3" id="KW-1185">Reference proteome</keyword>
<gene>
    <name evidence="2" type="ORF">HJG44_07380</name>
</gene>
<feature type="compositionally biased region" description="Low complexity" evidence="1">
    <location>
        <begin position="125"/>
        <end position="137"/>
    </location>
</feature>
<proteinExistence type="predicted"/>